<keyword evidence="4" id="KW-1185">Reference proteome</keyword>
<gene>
    <name evidence="3" type="ORF">K7432_008012</name>
</gene>
<organism evidence="3 4">
    <name type="scientific">Basidiobolus ranarum</name>
    <dbReference type="NCBI Taxonomy" id="34480"/>
    <lineage>
        <taxon>Eukaryota</taxon>
        <taxon>Fungi</taxon>
        <taxon>Fungi incertae sedis</taxon>
        <taxon>Zoopagomycota</taxon>
        <taxon>Entomophthoromycotina</taxon>
        <taxon>Basidiobolomycetes</taxon>
        <taxon>Basidiobolales</taxon>
        <taxon>Basidiobolaceae</taxon>
        <taxon>Basidiobolus</taxon>
    </lineage>
</organism>
<keyword evidence="2" id="KW-0732">Signal</keyword>
<comment type="caution">
    <text evidence="3">The sequence shown here is derived from an EMBL/GenBank/DDBJ whole genome shotgun (WGS) entry which is preliminary data.</text>
</comment>
<name>A0ABR2VZ86_9FUNG</name>
<dbReference type="EMBL" id="JASJQH010007300">
    <property type="protein sequence ID" value="KAK9711149.1"/>
    <property type="molecule type" value="Genomic_DNA"/>
</dbReference>
<evidence type="ECO:0000313" key="3">
    <source>
        <dbReference type="EMBL" id="KAK9711149.1"/>
    </source>
</evidence>
<feature type="compositionally biased region" description="Low complexity" evidence="1">
    <location>
        <begin position="108"/>
        <end position="119"/>
    </location>
</feature>
<feature type="region of interest" description="Disordered" evidence="1">
    <location>
        <begin position="108"/>
        <end position="137"/>
    </location>
</feature>
<sequence length="163" mass="16456">MNWLIRYFLLAIIAVSVVLGQTTSVTTSSSAAASATPESQVESCIKQQNCAPADVACRAKCAQVPNPDATMVNNTNNCVAQCDQTNATAYAQCKSNCINTYYGPNPSNSTSSNGNNGSTTGSGGGNSTSTNGNGGSNKTSSASNLIASIIVSGCILGTTIAIL</sequence>
<feature type="signal peptide" evidence="2">
    <location>
        <begin position="1"/>
        <end position="20"/>
    </location>
</feature>
<evidence type="ECO:0000256" key="2">
    <source>
        <dbReference type="SAM" id="SignalP"/>
    </source>
</evidence>
<proteinExistence type="predicted"/>
<feature type="compositionally biased region" description="Low complexity" evidence="1">
    <location>
        <begin position="127"/>
        <end position="137"/>
    </location>
</feature>
<evidence type="ECO:0000256" key="1">
    <source>
        <dbReference type="SAM" id="MobiDB-lite"/>
    </source>
</evidence>
<dbReference type="Proteomes" id="UP001479436">
    <property type="component" value="Unassembled WGS sequence"/>
</dbReference>
<evidence type="ECO:0000313" key="4">
    <source>
        <dbReference type="Proteomes" id="UP001479436"/>
    </source>
</evidence>
<protein>
    <submittedName>
        <fullName evidence="3">Uncharacterized protein</fullName>
    </submittedName>
</protein>
<feature type="chain" id="PRO_5046381485" evidence="2">
    <location>
        <begin position="21"/>
        <end position="163"/>
    </location>
</feature>
<accession>A0ABR2VZ86</accession>
<reference evidence="3 4" key="1">
    <citation type="submission" date="2023-04" db="EMBL/GenBank/DDBJ databases">
        <title>Genome of Basidiobolus ranarum AG-B5.</title>
        <authorList>
            <person name="Stajich J.E."/>
            <person name="Carter-House D."/>
            <person name="Gryganskyi A."/>
        </authorList>
    </citation>
    <scope>NUCLEOTIDE SEQUENCE [LARGE SCALE GENOMIC DNA]</scope>
    <source>
        <strain evidence="3 4">AG-B5</strain>
    </source>
</reference>